<dbReference type="AlphaFoldDB" id="A0A5C0XMH8"/>
<dbReference type="GeneID" id="13300981"/>
<dbReference type="Pfam" id="PF04307">
    <property type="entry name" value="YdjM"/>
    <property type="match status" value="1"/>
</dbReference>
<protein>
    <submittedName>
        <fullName evidence="2">Metal-dependent hydrolase</fullName>
    </submittedName>
</protein>
<dbReference type="OrthoDB" id="350145at2157"/>
<dbReference type="InterPro" id="IPR007404">
    <property type="entry name" value="YdjM-like"/>
</dbReference>
<keyword evidence="1" id="KW-0812">Transmembrane</keyword>
<keyword evidence="2" id="KW-0378">Hydrolase</keyword>
<evidence type="ECO:0000313" key="3">
    <source>
        <dbReference type="Proteomes" id="UP000324354"/>
    </source>
</evidence>
<feature type="transmembrane region" description="Helical" evidence="1">
    <location>
        <begin position="146"/>
        <end position="163"/>
    </location>
</feature>
<name>A0A5C0XMH8_PYRFU</name>
<evidence type="ECO:0000256" key="1">
    <source>
        <dbReference type="SAM" id="Phobius"/>
    </source>
</evidence>
<dbReference type="GO" id="GO:0016787">
    <property type="term" value="F:hydrolase activity"/>
    <property type="evidence" value="ECO:0007669"/>
    <property type="project" value="UniProtKB-KW"/>
</dbReference>
<dbReference type="EMBL" id="CP023154">
    <property type="protein sequence ID" value="QEK77859.1"/>
    <property type="molecule type" value="Genomic_DNA"/>
</dbReference>
<sequence>MNYEEHVLAGLMTYPLAILLALYLPLKVDLTFYALALGYAFYVLGSDLPDIDHPDSLIHRGSKPLFSVALGSIVAMKILPYLENYNLAIFLAWVVGAVFAVIGWFTFSALLPRHRGVVHSITFALIYAGISYLAVNYGLELSKNEAMFVSLSAFLGYLLHLILDKEIKLL</sequence>
<feature type="transmembrane region" description="Helical" evidence="1">
    <location>
        <begin position="88"/>
        <end position="110"/>
    </location>
</feature>
<keyword evidence="1" id="KW-1133">Transmembrane helix</keyword>
<accession>A0A5C0XMH8</accession>
<reference evidence="2 3" key="1">
    <citation type="submission" date="2017-08" db="EMBL/GenBank/DDBJ databases">
        <title>Resequencing and Reannotation of the genome of Pyrococcus furiosus type strain DSM3638.</title>
        <authorList>
            <person name="Reichelt R.M."/>
            <person name="Bunk B."/>
        </authorList>
    </citation>
    <scope>NUCLEOTIDE SEQUENCE [LARGE SCALE GENOMIC DNA]</scope>
    <source>
        <strain evidence="2 3">DSM 3638</strain>
    </source>
</reference>
<gene>
    <name evidence="2" type="ORF">PFDSM3638_00570</name>
</gene>
<dbReference type="Proteomes" id="UP000324354">
    <property type="component" value="Chromosome"/>
</dbReference>
<proteinExistence type="predicted"/>
<dbReference type="RefSeq" id="WP_011011241.1">
    <property type="nucleotide sequence ID" value="NC_003413.1"/>
</dbReference>
<feature type="transmembrane region" description="Helical" evidence="1">
    <location>
        <begin position="117"/>
        <end position="134"/>
    </location>
</feature>
<evidence type="ECO:0000313" key="2">
    <source>
        <dbReference type="EMBL" id="QEK77859.1"/>
    </source>
</evidence>
<feature type="transmembrane region" description="Helical" evidence="1">
    <location>
        <begin position="7"/>
        <end position="24"/>
    </location>
</feature>
<feature type="transmembrane region" description="Helical" evidence="1">
    <location>
        <begin position="30"/>
        <end position="45"/>
    </location>
</feature>
<dbReference type="InterPro" id="IPR016756">
    <property type="entry name" value="Metal-dep_Ohase_Mem-prd"/>
</dbReference>
<organism evidence="2 3">
    <name type="scientific">Pyrococcus furiosus (strain ATCC 43587 / DSM 3638 / JCM 8422 / Vc1)</name>
    <dbReference type="NCBI Taxonomy" id="186497"/>
    <lineage>
        <taxon>Archaea</taxon>
        <taxon>Methanobacteriati</taxon>
        <taxon>Methanobacteriota</taxon>
        <taxon>Thermococci</taxon>
        <taxon>Thermococcales</taxon>
        <taxon>Thermococcaceae</taxon>
        <taxon>Pyrococcus</taxon>
    </lineage>
</organism>
<keyword evidence="1" id="KW-0472">Membrane</keyword>
<dbReference type="PIRSF" id="PIRSF019311">
    <property type="entry name" value="Mb_md_hydr_PF0129_prd"/>
    <property type="match status" value="1"/>
</dbReference>
<dbReference type="GeneID" id="41711916"/>